<keyword evidence="8" id="KW-1185">Reference proteome</keyword>
<dbReference type="Gene3D" id="1.20.5.710">
    <property type="entry name" value="Single helix bin"/>
    <property type="match status" value="1"/>
</dbReference>
<name>A0A1D1W320_RAMVA</name>
<comment type="caution">
    <text evidence="7">The sequence shown here is derived from an EMBL/GenBank/DDBJ whole genome shotgun (WGS) entry which is preliminary data.</text>
</comment>
<dbReference type="SUPFAM" id="SSF54736">
    <property type="entry name" value="ClpS-like"/>
    <property type="match status" value="1"/>
</dbReference>
<dbReference type="InterPro" id="IPR000206">
    <property type="entry name" value="Ribosomal_bL12"/>
</dbReference>
<evidence type="ECO:0000256" key="2">
    <source>
        <dbReference type="ARBA" id="ARBA00022980"/>
    </source>
</evidence>
<dbReference type="EMBL" id="BDGG01000016">
    <property type="protein sequence ID" value="GAV07930.1"/>
    <property type="molecule type" value="Genomic_DNA"/>
</dbReference>
<feature type="domain" description="Large ribosomal subunit protein bL12 C-terminal" evidence="5">
    <location>
        <begin position="142"/>
        <end position="209"/>
    </location>
</feature>
<evidence type="ECO:0000259" key="5">
    <source>
        <dbReference type="Pfam" id="PF00542"/>
    </source>
</evidence>
<dbReference type="Gene3D" id="3.30.1390.10">
    <property type="match status" value="1"/>
</dbReference>
<evidence type="ECO:0000256" key="4">
    <source>
        <dbReference type="SAM" id="MobiDB-lite"/>
    </source>
</evidence>
<dbReference type="Proteomes" id="UP000186922">
    <property type="component" value="Unassembled WGS sequence"/>
</dbReference>
<reference evidence="7 8" key="1">
    <citation type="journal article" date="2016" name="Nat. Commun.">
        <title>Extremotolerant tardigrade genome and improved radiotolerance of human cultured cells by tardigrade-unique protein.</title>
        <authorList>
            <person name="Hashimoto T."/>
            <person name="Horikawa D.D."/>
            <person name="Saito Y."/>
            <person name="Kuwahara H."/>
            <person name="Kozuka-Hata H."/>
            <person name="Shin-I T."/>
            <person name="Minakuchi Y."/>
            <person name="Ohishi K."/>
            <person name="Motoyama A."/>
            <person name="Aizu T."/>
            <person name="Enomoto A."/>
            <person name="Kondo K."/>
            <person name="Tanaka S."/>
            <person name="Hara Y."/>
            <person name="Koshikawa S."/>
            <person name="Sagara H."/>
            <person name="Miura T."/>
            <person name="Yokobori S."/>
            <person name="Miyagawa K."/>
            <person name="Suzuki Y."/>
            <person name="Kubo T."/>
            <person name="Oyama M."/>
            <person name="Kohara Y."/>
            <person name="Fujiyama A."/>
            <person name="Arakawa K."/>
            <person name="Katayama T."/>
            <person name="Toyoda A."/>
            <person name="Kunieda T."/>
        </authorList>
    </citation>
    <scope>NUCLEOTIDE SEQUENCE [LARGE SCALE GENOMIC DNA]</scope>
    <source>
        <strain evidence="7 8">YOKOZUNA-1</strain>
    </source>
</reference>
<dbReference type="InterPro" id="IPR036235">
    <property type="entry name" value="Ribosomal_bL12_oligo_N_sf"/>
</dbReference>
<dbReference type="Pfam" id="PF16320">
    <property type="entry name" value="Ribosomal_L12_N"/>
    <property type="match status" value="1"/>
</dbReference>
<evidence type="ECO:0000259" key="6">
    <source>
        <dbReference type="Pfam" id="PF16320"/>
    </source>
</evidence>
<evidence type="ECO:0000256" key="3">
    <source>
        <dbReference type="ARBA" id="ARBA00023274"/>
    </source>
</evidence>
<evidence type="ECO:0000256" key="1">
    <source>
        <dbReference type="ARBA" id="ARBA00007197"/>
    </source>
</evidence>
<dbReference type="AlphaFoldDB" id="A0A1D1W320"/>
<dbReference type="InterPro" id="IPR014719">
    <property type="entry name" value="Ribosomal_bL12_C/ClpS-like"/>
</dbReference>
<feature type="domain" description="Large ribosomal subunit protein bL12 oligomerization" evidence="6">
    <location>
        <begin position="78"/>
        <end position="124"/>
    </location>
</feature>
<gene>
    <name evidence="7" type="primary">RvY_17706-1</name>
    <name evidence="7" type="synonym">RvY_17706.1</name>
    <name evidence="7" type="ORF">RvY_17706</name>
</gene>
<dbReference type="GO" id="GO:0006412">
    <property type="term" value="P:translation"/>
    <property type="evidence" value="ECO:0007669"/>
    <property type="project" value="InterPro"/>
</dbReference>
<keyword evidence="2" id="KW-0689">Ribosomal protein</keyword>
<comment type="similarity">
    <text evidence="1">Belongs to the bacterial ribosomal protein bL12 family.</text>
</comment>
<keyword evidence="3" id="KW-0687">Ribonucleoprotein</keyword>
<dbReference type="InterPro" id="IPR008932">
    <property type="entry name" value="Ribosomal_bL12_oligo"/>
</dbReference>
<dbReference type="GO" id="GO:0003735">
    <property type="term" value="F:structural constituent of ribosome"/>
    <property type="evidence" value="ECO:0007669"/>
    <property type="project" value="InterPro"/>
</dbReference>
<dbReference type="PANTHER" id="PTHR45987:SF4">
    <property type="entry name" value="LARGE RIBOSOMAL SUBUNIT PROTEIN BL12M"/>
    <property type="match status" value="1"/>
</dbReference>
<accession>A0A1D1W320</accession>
<dbReference type="InterPro" id="IPR013823">
    <property type="entry name" value="Ribosomal_bL12_C"/>
</dbReference>
<evidence type="ECO:0000313" key="8">
    <source>
        <dbReference type="Proteomes" id="UP000186922"/>
    </source>
</evidence>
<proteinExistence type="inferred from homology"/>
<dbReference type="GO" id="GO:0003729">
    <property type="term" value="F:mRNA binding"/>
    <property type="evidence" value="ECO:0007669"/>
    <property type="project" value="TreeGrafter"/>
</dbReference>
<organism evidence="7 8">
    <name type="scientific">Ramazzottius varieornatus</name>
    <name type="common">Water bear</name>
    <name type="synonym">Tardigrade</name>
    <dbReference type="NCBI Taxonomy" id="947166"/>
    <lineage>
        <taxon>Eukaryota</taxon>
        <taxon>Metazoa</taxon>
        <taxon>Ecdysozoa</taxon>
        <taxon>Tardigrada</taxon>
        <taxon>Eutardigrada</taxon>
        <taxon>Parachela</taxon>
        <taxon>Hypsibioidea</taxon>
        <taxon>Ramazzottiidae</taxon>
        <taxon>Ramazzottius</taxon>
    </lineage>
</organism>
<feature type="region of interest" description="Disordered" evidence="4">
    <location>
        <begin position="55"/>
        <end position="76"/>
    </location>
</feature>
<dbReference type="STRING" id="947166.A0A1D1W320"/>
<evidence type="ECO:0008006" key="9">
    <source>
        <dbReference type="Google" id="ProtNLM"/>
    </source>
</evidence>
<dbReference type="OrthoDB" id="250175at2759"/>
<dbReference type="GO" id="GO:0005762">
    <property type="term" value="C:mitochondrial large ribosomal subunit"/>
    <property type="evidence" value="ECO:0007669"/>
    <property type="project" value="TreeGrafter"/>
</dbReference>
<evidence type="ECO:0000313" key="7">
    <source>
        <dbReference type="EMBL" id="GAV07930.1"/>
    </source>
</evidence>
<dbReference type="SUPFAM" id="SSF48300">
    <property type="entry name" value="Ribosomal protein L7/12, oligomerisation (N-terminal) domain"/>
    <property type="match status" value="1"/>
</dbReference>
<dbReference type="FunFam" id="3.30.1390.10:FF:000001">
    <property type="entry name" value="50S ribosomal protein L7/L12"/>
    <property type="match status" value="1"/>
</dbReference>
<dbReference type="PANTHER" id="PTHR45987">
    <property type="entry name" value="39S RIBOSOMAL PROTEIN L12"/>
    <property type="match status" value="1"/>
</dbReference>
<sequence>MSSRAIFSILQNCRGLASRSGTILPLHAGSTLSFPNPGACTAIANVCVRHQSQALPKETEDPFPPPQPSGAAKQHTSKITTLVNEISQLTLAEVADLTELLKKTLKIPDQAFMSAAPAAAAAAPQAGDEEAATLKKKEKSAFTIRLTKFDDTKKVQLIKEIKSLVEGMNLVQAKKYVESLPQVVRGDIPKDEAEKLKAQLEAAGGTVEMD</sequence>
<protein>
    <recommendedName>
        <fullName evidence="9">Ribosomal protein L7/L12 C-terminal domain-containing protein</fullName>
    </recommendedName>
</protein>
<dbReference type="HAMAP" id="MF_00368">
    <property type="entry name" value="Ribosomal_bL12"/>
    <property type="match status" value="1"/>
</dbReference>
<dbReference type="Pfam" id="PF00542">
    <property type="entry name" value="Ribosomal_L12"/>
    <property type="match status" value="1"/>
</dbReference>